<evidence type="ECO:0000313" key="2">
    <source>
        <dbReference type="EMBL" id="KAK1135067.1"/>
    </source>
</evidence>
<feature type="region of interest" description="Disordered" evidence="1">
    <location>
        <begin position="1"/>
        <end position="41"/>
    </location>
</feature>
<proteinExistence type="predicted"/>
<organism evidence="2 3">
    <name type="scientific">Melipona bicolor</name>
    <dbReference type="NCBI Taxonomy" id="60889"/>
    <lineage>
        <taxon>Eukaryota</taxon>
        <taxon>Metazoa</taxon>
        <taxon>Ecdysozoa</taxon>
        <taxon>Arthropoda</taxon>
        <taxon>Hexapoda</taxon>
        <taxon>Insecta</taxon>
        <taxon>Pterygota</taxon>
        <taxon>Neoptera</taxon>
        <taxon>Endopterygota</taxon>
        <taxon>Hymenoptera</taxon>
        <taxon>Apocrita</taxon>
        <taxon>Aculeata</taxon>
        <taxon>Apoidea</taxon>
        <taxon>Anthophila</taxon>
        <taxon>Apidae</taxon>
        <taxon>Melipona</taxon>
    </lineage>
</organism>
<accession>A0AA40GC46</accession>
<evidence type="ECO:0000256" key="1">
    <source>
        <dbReference type="SAM" id="MobiDB-lite"/>
    </source>
</evidence>
<gene>
    <name evidence="2" type="ORF">K0M31_007838</name>
</gene>
<dbReference type="AlphaFoldDB" id="A0AA40GC46"/>
<dbReference type="EMBL" id="JAHYIQ010000002">
    <property type="protein sequence ID" value="KAK1135067.1"/>
    <property type="molecule type" value="Genomic_DNA"/>
</dbReference>
<name>A0AA40GC46_9HYME</name>
<sequence>MEFHQTPIASEKARMALLFHSPGENGESQKRGSSDARAESGEGLGSRIFWVKRKSSSL</sequence>
<reference evidence="2" key="1">
    <citation type="submission" date="2021-10" db="EMBL/GenBank/DDBJ databases">
        <title>Melipona bicolor Genome sequencing and assembly.</title>
        <authorList>
            <person name="Araujo N.S."/>
            <person name="Arias M.C."/>
        </authorList>
    </citation>
    <scope>NUCLEOTIDE SEQUENCE</scope>
    <source>
        <strain evidence="2">USP_2M_L1-L4_2017</strain>
        <tissue evidence="2">Whole body</tissue>
    </source>
</reference>
<protein>
    <submittedName>
        <fullName evidence="2">Uncharacterized protein</fullName>
    </submittedName>
</protein>
<keyword evidence="3" id="KW-1185">Reference proteome</keyword>
<comment type="caution">
    <text evidence="2">The sequence shown here is derived from an EMBL/GenBank/DDBJ whole genome shotgun (WGS) entry which is preliminary data.</text>
</comment>
<dbReference type="Proteomes" id="UP001177670">
    <property type="component" value="Unassembled WGS sequence"/>
</dbReference>
<feature type="compositionally biased region" description="Basic and acidic residues" evidence="1">
    <location>
        <begin position="27"/>
        <end position="40"/>
    </location>
</feature>
<evidence type="ECO:0000313" key="3">
    <source>
        <dbReference type="Proteomes" id="UP001177670"/>
    </source>
</evidence>